<evidence type="ECO:0000313" key="5">
    <source>
        <dbReference type="EMBL" id="PVD19176.1"/>
    </source>
</evidence>
<keyword evidence="2" id="KW-0812">Transmembrane</keyword>
<feature type="compositionally biased region" description="Low complexity" evidence="1">
    <location>
        <begin position="402"/>
        <end position="423"/>
    </location>
</feature>
<dbReference type="InterPro" id="IPR002557">
    <property type="entry name" value="Chitin-bd_dom"/>
</dbReference>
<evidence type="ECO:0000313" key="6">
    <source>
        <dbReference type="Proteomes" id="UP000245119"/>
    </source>
</evidence>
<dbReference type="PROSITE" id="PS50024">
    <property type="entry name" value="SEA"/>
    <property type="match status" value="1"/>
</dbReference>
<feature type="domain" description="Chitin-binding type-2" evidence="4">
    <location>
        <begin position="331"/>
        <end position="393"/>
    </location>
</feature>
<evidence type="ECO:0000256" key="1">
    <source>
        <dbReference type="SAM" id="MobiDB-lite"/>
    </source>
</evidence>
<organism evidence="5 6">
    <name type="scientific">Pomacea canaliculata</name>
    <name type="common">Golden apple snail</name>
    <dbReference type="NCBI Taxonomy" id="400727"/>
    <lineage>
        <taxon>Eukaryota</taxon>
        <taxon>Metazoa</taxon>
        <taxon>Spiralia</taxon>
        <taxon>Lophotrochozoa</taxon>
        <taxon>Mollusca</taxon>
        <taxon>Gastropoda</taxon>
        <taxon>Caenogastropoda</taxon>
        <taxon>Architaenioglossa</taxon>
        <taxon>Ampullarioidea</taxon>
        <taxon>Ampullariidae</taxon>
        <taxon>Pomacea</taxon>
    </lineage>
</organism>
<feature type="transmembrane region" description="Helical" evidence="2">
    <location>
        <begin position="172"/>
        <end position="192"/>
    </location>
</feature>
<evidence type="ECO:0008006" key="7">
    <source>
        <dbReference type="Google" id="ProtNLM"/>
    </source>
</evidence>
<name>A0A2T7NDC8_POMCA</name>
<evidence type="ECO:0000256" key="2">
    <source>
        <dbReference type="SAM" id="Phobius"/>
    </source>
</evidence>
<proteinExistence type="predicted"/>
<dbReference type="GO" id="GO:0005576">
    <property type="term" value="C:extracellular region"/>
    <property type="evidence" value="ECO:0007669"/>
    <property type="project" value="InterPro"/>
</dbReference>
<sequence length="554" mass="60161">MPWSSDYHTPAHIPMGGNQSPPIISTTSTSLSGSSCDYGSEEGSSSTSGSCSPNVTVTRQAYVHKTDVVVVANQAFICKHRRKTSDKPRKECDTTTDGVESRDTAEIGDAPTEQTIGPTDGSAIQGDEIREENQQTPIYVIQTPPREILQPDIEIGHHQPAIKNGGCGKHKASVVLVILVLCMAAAIAGVIASQLKDLVKTYRTTGLVSVSVDDSFHPSMADKNSSEFNAFSQKFCDSVGTMLADSDNTSVVACTVQSLSKGSIVTGFTLELQTTFNTSSDWLKDLLQNSGLHDGEFTHWLNLRVKMSSINVSSLESKLSDSKVPGTYPSKVECTQQFLPLPYTYPHFCGEYQACTSTGVKYLRCPEDFEFSYESPADDTVCYRRSENTYCGQRRREERVSTTATAATTTDTKPLTDTTSVASSTTTSVESTVAKDTTATSLPCSEILGNKNLSELFHCPSTGYVFIPRPDTYPDHCNSYVWCVDGVTYNSSHIGCGAGAHYTTMEDGPCYPAGHPNTFCHVVRRCKDLLTQIKGYTTPSTTFTGRDIEIAIFI</sequence>
<evidence type="ECO:0000259" key="3">
    <source>
        <dbReference type="PROSITE" id="PS50024"/>
    </source>
</evidence>
<dbReference type="AlphaFoldDB" id="A0A2T7NDC8"/>
<dbReference type="GO" id="GO:0008061">
    <property type="term" value="F:chitin binding"/>
    <property type="evidence" value="ECO:0007669"/>
    <property type="project" value="InterPro"/>
</dbReference>
<feature type="region of interest" description="Disordered" evidence="1">
    <location>
        <begin position="82"/>
        <end position="124"/>
    </location>
</feature>
<feature type="compositionally biased region" description="Basic and acidic residues" evidence="1">
    <location>
        <begin position="85"/>
        <end position="105"/>
    </location>
</feature>
<dbReference type="OrthoDB" id="6213228at2759"/>
<gene>
    <name evidence="5" type="ORF">C0Q70_21741</name>
</gene>
<accession>A0A2T7NDC8</accession>
<protein>
    <recommendedName>
        <fullName evidence="7">Chitin-binding type-2 domain-containing protein</fullName>
    </recommendedName>
</protein>
<dbReference type="Proteomes" id="UP000245119">
    <property type="component" value="Linkage Group LG14"/>
</dbReference>
<evidence type="ECO:0000259" key="4">
    <source>
        <dbReference type="PROSITE" id="PS50940"/>
    </source>
</evidence>
<comment type="caution">
    <text evidence="5">The sequence shown here is derived from an EMBL/GenBank/DDBJ whole genome shotgun (WGS) entry which is preliminary data.</text>
</comment>
<reference evidence="5 6" key="1">
    <citation type="submission" date="2018-04" db="EMBL/GenBank/DDBJ databases">
        <title>The genome of golden apple snail Pomacea canaliculata provides insight into stress tolerance and invasive adaptation.</title>
        <authorList>
            <person name="Liu C."/>
            <person name="Liu B."/>
            <person name="Ren Y."/>
            <person name="Zhang Y."/>
            <person name="Wang H."/>
            <person name="Li S."/>
            <person name="Jiang F."/>
            <person name="Yin L."/>
            <person name="Zhang G."/>
            <person name="Qian W."/>
            <person name="Fan W."/>
        </authorList>
    </citation>
    <scope>NUCLEOTIDE SEQUENCE [LARGE SCALE GENOMIC DNA]</scope>
    <source>
        <strain evidence="5">SZHN2017</strain>
        <tissue evidence="5">Muscle</tissue>
    </source>
</reference>
<dbReference type="InterPro" id="IPR000082">
    <property type="entry name" value="SEA_dom"/>
</dbReference>
<keyword evidence="6" id="KW-1185">Reference proteome</keyword>
<feature type="compositionally biased region" description="Low complexity" evidence="1">
    <location>
        <begin position="20"/>
        <end position="52"/>
    </location>
</feature>
<dbReference type="EMBL" id="PZQS01000014">
    <property type="protein sequence ID" value="PVD19176.1"/>
    <property type="molecule type" value="Genomic_DNA"/>
</dbReference>
<keyword evidence="2" id="KW-0472">Membrane</keyword>
<dbReference type="PROSITE" id="PS50940">
    <property type="entry name" value="CHIT_BIND_II"/>
    <property type="match status" value="2"/>
</dbReference>
<feature type="region of interest" description="Disordered" evidence="1">
    <location>
        <begin position="394"/>
        <end position="423"/>
    </location>
</feature>
<keyword evidence="2" id="KW-1133">Transmembrane helix</keyword>
<feature type="domain" description="SEA" evidence="3">
    <location>
        <begin position="200"/>
        <end position="317"/>
    </location>
</feature>
<feature type="domain" description="Chitin-binding type-2" evidence="4">
    <location>
        <begin position="456"/>
        <end position="522"/>
    </location>
</feature>
<feature type="region of interest" description="Disordered" evidence="1">
    <location>
        <begin position="1"/>
        <end position="53"/>
    </location>
</feature>